<accession>A0ABY8EX01</accession>
<reference evidence="2 3" key="1">
    <citation type="submission" date="2023-03" db="EMBL/GenBank/DDBJ databases">
        <title>Roseibium porphyridii sp. nov. and Roseibium rhodosorbium sp. nov. isolated from marine algae, Porphyridium cruentum and Rhodosorus marinus, respectively.</title>
        <authorList>
            <person name="Lee M.W."/>
            <person name="Choi B.J."/>
            <person name="Lee J.K."/>
            <person name="Choi D.G."/>
            <person name="Baek J.H."/>
            <person name="Bayburt H."/>
            <person name="Kim J.M."/>
            <person name="Han D.M."/>
            <person name="Kim K.H."/>
            <person name="Jeon C.O."/>
        </authorList>
    </citation>
    <scope>NUCLEOTIDE SEQUENCE [LARGE SCALE GENOMIC DNA]</scope>
    <source>
        <strain evidence="2 3">KMA01</strain>
    </source>
</reference>
<dbReference type="InterPro" id="IPR001633">
    <property type="entry name" value="EAL_dom"/>
</dbReference>
<evidence type="ECO:0000259" key="1">
    <source>
        <dbReference type="PROSITE" id="PS50883"/>
    </source>
</evidence>
<proteinExistence type="predicted"/>
<dbReference type="InterPro" id="IPR050706">
    <property type="entry name" value="Cyclic-di-GMP_PDE-like"/>
</dbReference>
<dbReference type="PANTHER" id="PTHR33121:SF70">
    <property type="entry name" value="SIGNALING PROTEIN YKOW"/>
    <property type="match status" value="1"/>
</dbReference>
<dbReference type="Proteomes" id="UP001209803">
    <property type="component" value="Chromosome"/>
</dbReference>
<gene>
    <name evidence="2" type="ORF">K1718_15245</name>
</gene>
<dbReference type="PROSITE" id="PS50883">
    <property type="entry name" value="EAL"/>
    <property type="match status" value="1"/>
</dbReference>
<dbReference type="InterPro" id="IPR035919">
    <property type="entry name" value="EAL_sf"/>
</dbReference>
<dbReference type="PANTHER" id="PTHR33121">
    <property type="entry name" value="CYCLIC DI-GMP PHOSPHODIESTERASE PDEF"/>
    <property type="match status" value="1"/>
</dbReference>
<name>A0ABY8EX01_9HYPH</name>
<evidence type="ECO:0000313" key="2">
    <source>
        <dbReference type="EMBL" id="WFE87523.1"/>
    </source>
</evidence>
<dbReference type="Pfam" id="PF00563">
    <property type="entry name" value="EAL"/>
    <property type="match status" value="1"/>
</dbReference>
<organism evidence="2 3">
    <name type="scientific">Roseibium porphyridii</name>
    <dbReference type="NCBI Taxonomy" id="2866279"/>
    <lineage>
        <taxon>Bacteria</taxon>
        <taxon>Pseudomonadati</taxon>
        <taxon>Pseudomonadota</taxon>
        <taxon>Alphaproteobacteria</taxon>
        <taxon>Hyphomicrobiales</taxon>
        <taxon>Stappiaceae</taxon>
        <taxon>Roseibium</taxon>
    </lineage>
</organism>
<sequence>MALENAFVKKQSRVSLFTPAMQAKYQRREKIHSSLSNAFENHDFIPHFQPQFNLKTGKIIGVEALARWQHNELGWISPSEFISAAESTGDIIRLGRIILEKSCMQLQRLPADLTLSVNLTLSQILNEGLPEMMLECLTDAGIEAHRLKIEFSETQLPTKLDSVWRSLSEIQECGIAVSLDDFGSKFAALRHLTEFEWDEIKIDARYVDRAFNNERHAETLLAALSLIANMKSNTVIEGVETVERLDALVELGCDHGQGYLFSGPMDIDQLITLFFSRARAEELASV</sequence>
<evidence type="ECO:0000313" key="3">
    <source>
        <dbReference type="Proteomes" id="UP001209803"/>
    </source>
</evidence>
<dbReference type="EMBL" id="CP120863">
    <property type="protein sequence ID" value="WFE87523.1"/>
    <property type="molecule type" value="Genomic_DNA"/>
</dbReference>
<dbReference type="Gene3D" id="3.20.20.450">
    <property type="entry name" value="EAL domain"/>
    <property type="match status" value="1"/>
</dbReference>
<dbReference type="CDD" id="cd01948">
    <property type="entry name" value="EAL"/>
    <property type="match status" value="1"/>
</dbReference>
<dbReference type="RefSeq" id="WP_265681762.1">
    <property type="nucleotide sequence ID" value="NZ_CP120863.1"/>
</dbReference>
<keyword evidence="3" id="KW-1185">Reference proteome</keyword>
<dbReference type="SMART" id="SM00052">
    <property type="entry name" value="EAL"/>
    <property type="match status" value="1"/>
</dbReference>
<protein>
    <submittedName>
        <fullName evidence="2">EAL domain-containing protein</fullName>
    </submittedName>
</protein>
<dbReference type="SUPFAM" id="SSF141868">
    <property type="entry name" value="EAL domain-like"/>
    <property type="match status" value="1"/>
</dbReference>
<feature type="domain" description="EAL" evidence="1">
    <location>
        <begin position="28"/>
        <end position="278"/>
    </location>
</feature>